<dbReference type="RefSeq" id="WP_373286547.1">
    <property type="nucleotide sequence ID" value="NZ_BMIS01000004.1"/>
</dbReference>
<evidence type="ECO:0000313" key="1">
    <source>
        <dbReference type="EMBL" id="GGE66992.1"/>
    </source>
</evidence>
<gene>
    <name evidence="1" type="ORF">GCM10011401_12920</name>
</gene>
<protein>
    <recommendedName>
        <fullName evidence="3">Winged helix-turn helix domain-containing protein</fullName>
    </recommendedName>
</protein>
<evidence type="ECO:0000313" key="2">
    <source>
        <dbReference type="Proteomes" id="UP000633136"/>
    </source>
</evidence>
<name>A0A917EP47_9MICC</name>
<dbReference type="EMBL" id="BMIS01000004">
    <property type="protein sequence ID" value="GGE66992.1"/>
    <property type="molecule type" value="Genomic_DNA"/>
</dbReference>
<accession>A0A917EP47</accession>
<organism evidence="1 2">
    <name type="scientific">Nesterenkonia cremea</name>
    <dbReference type="NCBI Taxonomy" id="1882340"/>
    <lineage>
        <taxon>Bacteria</taxon>
        <taxon>Bacillati</taxon>
        <taxon>Actinomycetota</taxon>
        <taxon>Actinomycetes</taxon>
        <taxon>Micrococcales</taxon>
        <taxon>Micrococcaceae</taxon>
        <taxon>Nesterenkonia</taxon>
    </lineage>
</organism>
<proteinExistence type="predicted"/>
<reference evidence="1" key="2">
    <citation type="submission" date="2020-09" db="EMBL/GenBank/DDBJ databases">
        <authorList>
            <person name="Sun Q."/>
            <person name="Zhou Y."/>
        </authorList>
    </citation>
    <scope>NUCLEOTIDE SEQUENCE</scope>
    <source>
        <strain evidence="1">CGMCC 1.15388</strain>
    </source>
</reference>
<reference evidence="1" key="1">
    <citation type="journal article" date="2014" name="Int. J. Syst. Evol. Microbiol.">
        <title>Complete genome sequence of Corynebacterium casei LMG S-19264T (=DSM 44701T), isolated from a smear-ripened cheese.</title>
        <authorList>
            <consortium name="US DOE Joint Genome Institute (JGI-PGF)"/>
            <person name="Walter F."/>
            <person name="Albersmeier A."/>
            <person name="Kalinowski J."/>
            <person name="Ruckert C."/>
        </authorList>
    </citation>
    <scope>NUCLEOTIDE SEQUENCE</scope>
    <source>
        <strain evidence="1">CGMCC 1.15388</strain>
    </source>
</reference>
<evidence type="ECO:0008006" key="3">
    <source>
        <dbReference type="Google" id="ProtNLM"/>
    </source>
</evidence>
<comment type="caution">
    <text evidence="1">The sequence shown here is derived from an EMBL/GenBank/DDBJ whole genome shotgun (WGS) entry which is preliminary data.</text>
</comment>
<sequence>MVELINTWPHEQKLTAARIALRLGRDYDFIIHPRTVGRWFKHLGINRRRHLNPEGSSNR</sequence>
<dbReference type="AlphaFoldDB" id="A0A917EP47"/>
<dbReference type="Proteomes" id="UP000633136">
    <property type="component" value="Unassembled WGS sequence"/>
</dbReference>
<keyword evidence="2" id="KW-1185">Reference proteome</keyword>